<evidence type="ECO:0000256" key="1">
    <source>
        <dbReference type="ARBA" id="ARBA00006192"/>
    </source>
</evidence>
<sequence length="1107" mass="127861">MFASNVIGRCKHCKKSGRLKHESVSYAWFAARFCQNLWIEGLAEQNATTSRNGVSTIIQQHYRAHHTHSNRHAISITRWHGHTSRQGQSLSRSTTTPRRSCDHNTRLLPIIQQQQQQQRKYSSRVTGTTPTKLLEQEQQQRNKRSTGDITIDREIILSAALEQSSASTAHSLIDIMFRALRQVNNPKLAWECYTDLTSRNMLHYLTRDQFRELIRLFRHATSHTQVLSYILTLVDDMDTLGYRIGRKEKLVIMRLLGMNGKLEEMEQVFLDLKEQDKLLLDAVLDEKDAQKPFNIMLDMYKLQKDMVGLNHVTEKSLAIYGEMIDMGIHPGPAATRLLMENIRGAGTTYDVVESVWTWFWNEMGMNVGGKTMDLEPSLYCEMVLYFASAGRAEYALEVNDLMVKRKIQRDVRVGTALIHKVGRSGNLERAMEIFDEMIRIDNVEPTLVTFNALIDIHAHKLPEPDIEGASRMYQKLQDYGLKPDIATIGPLIDMFAKKGDIDMVRRLYRDLVDNQQLTPNEYIYSSLIECFIKHGDRKSALDVLHAMRKTPSSKSGKHNQSTMANQVTYNLMIRSFVRDNDLRGAFELLDLMIESKLQPEPRTFTPLLGLLADQGNIIAANKVVEMMGKISTRMNVFTHTALLEAHTKAGDIRGAERIFQKMKSKYRLNTQTFNVLMYGYMKKNEMDMVLETYRDMVESHVGMNEYTYGILMYYFSRRREPQAVESLMITMKKNNLRPRVISWTILMQSYFESELYEEGFRVYDRMKQADIDPNYITHSLLLATCGSIGDVELAETILSNVVDHYENYKPEKEVNQDLLADASRVTSAQIYSHSLPKLMDQMLKERQELLPPPTKLPPHLFDPLINLYTDRLDFTKAKETFARMMDLGVKVSGHVYISLMNMYKHEERLDIVEYLWNHLRTRQADPVPMNELDPELGADIPLPAAIKDNYDLLFAKDDTLPVEFSVFSPSQVQVQQESHAISPYAVSIYIDTLSQQERFDDVNQLWDKLTEEQFPFDEHNWNRYLTSLSQSGDIKKAVKMTLTYLNEHQEHVPQSIRSTDNLTSNDDPKRQLYNQTYRALADMLDINVDGLTDRQIYDIVLGTLENK</sequence>
<protein>
    <recommendedName>
        <fullName evidence="7">PROP1-like PPR domain-containing protein</fullName>
    </recommendedName>
</protein>
<evidence type="ECO:0000313" key="9">
    <source>
        <dbReference type="Proteomes" id="UP000646827"/>
    </source>
</evidence>
<evidence type="ECO:0000256" key="4">
    <source>
        <dbReference type="ARBA" id="ARBA00044511"/>
    </source>
</evidence>
<dbReference type="SUPFAM" id="SSF48452">
    <property type="entry name" value="TPR-like"/>
    <property type="match status" value="2"/>
</dbReference>
<feature type="region of interest" description="Disordered" evidence="6">
    <location>
        <begin position="78"/>
        <end position="146"/>
    </location>
</feature>
<dbReference type="OrthoDB" id="185373at2759"/>
<comment type="function">
    <text evidence="3">Regulates mitochondrial small subunit maturation by controlling 15S rRNA 5'-end processing. Localizes to the 5' precursor of the 15S rRNA in a position that is subsequently occupied by mS47 in the mature yeast mtSSU. Uses structure and sequence-specific RNA recognition, binding to a single-stranded region of the precursor and specifically recognizing bases -6 to -1. The exchange of Ccm1 for mS47 is coupled to the irreversible removal of precursor rRNA that is accompanied by conformational changes of the mitoribosomal proteins uS5m and mS26. These conformational changes signal completion of 5'-end rRNA processing through protection of the mature 5'-end of the 15S rRNA and stabilization of mS47. The removal of the 5' precursor together with the dissociation of Ccm1 may be catalyzed by the 5'-3' exoribonuclease Pet127. Involved in the specific removal of group I introns in mitochondrial encoded transcripts.</text>
</comment>
<evidence type="ECO:0000256" key="3">
    <source>
        <dbReference type="ARBA" id="ARBA00044493"/>
    </source>
</evidence>
<comment type="similarity">
    <text evidence="1">Belongs to the CCM1 family.</text>
</comment>
<feature type="repeat" description="PPR" evidence="5">
    <location>
        <begin position="704"/>
        <end position="738"/>
    </location>
</feature>
<evidence type="ECO:0000256" key="6">
    <source>
        <dbReference type="SAM" id="MobiDB-lite"/>
    </source>
</evidence>
<dbReference type="Gene3D" id="1.25.40.10">
    <property type="entry name" value="Tetratricopeptide repeat domain"/>
    <property type="match status" value="3"/>
</dbReference>
<dbReference type="NCBIfam" id="TIGR00756">
    <property type="entry name" value="PPR"/>
    <property type="match status" value="5"/>
</dbReference>
<dbReference type="InterPro" id="IPR002885">
    <property type="entry name" value="PPR_rpt"/>
</dbReference>
<comment type="subunit">
    <text evidence="4">Binds to mitochondrial small subunit 15S rRNA.</text>
</comment>
<keyword evidence="2" id="KW-0677">Repeat</keyword>
<evidence type="ECO:0000259" key="7">
    <source>
        <dbReference type="Pfam" id="PF17177"/>
    </source>
</evidence>
<accession>A0A8H7RZI8</accession>
<feature type="domain" description="PROP1-like PPR" evidence="7">
    <location>
        <begin position="418"/>
        <end position="548"/>
    </location>
</feature>
<feature type="region of interest" description="Disordered" evidence="6">
    <location>
        <begin position="1050"/>
        <end position="1069"/>
    </location>
</feature>
<dbReference type="InterPro" id="IPR011990">
    <property type="entry name" value="TPR-like_helical_dom_sf"/>
</dbReference>
<evidence type="ECO:0000256" key="5">
    <source>
        <dbReference type="PROSITE-ProRule" id="PRU00708"/>
    </source>
</evidence>
<dbReference type="PANTHER" id="PTHR47447:SF28">
    <property type="entry name" value="PENTACOTRIPEPTIDE-REPEAT REGION OF PRORP DOMAIN-CONTAINING PROTEIN"/>
    <property type="match status" value="1"/>
</dbReference>
<feature type="compositionally biased region" description="Polar residues" evidence="6">
    <location>
        <begin position="119"/>
        <end position="133"/>
    </location>
</feature>
<evidence type="ECO:0000313" key="8">
    <source>
        <dbReference type="EMBL" id="KAG2219423.1"/>
    </source>
</evidence>
<dbReference type="AlphaFoldDB" id="A0A8H7RZI8"/>
<comment type="caution">
    <text evidence="8">The sequence shown here is derived from an EMBL/GenBank/DDBJ whole genome shotgun (WGS) entry which is preliminary data.</text>
</comment>
<dbReference type="PANTHER" id="PTHR47447">
    <property type="entry name" value="OS03G0856100 PROTEIN"/>
    <property type="match status" value="1"/>
</dbReference>
<dbReference type="EMBL" id="JAEPRB010000180">
    <property type="protein sequence ID" value="KAG2219423.1"/>
    <property type="molecule type" value="Genomic_DNA"/>
</dbReference>
<dbReference type="InterPro" id="IPR033443">
    <property type="entry name" value="PROP1-like_PPR_dom"/>
</dbReference>
<feature type="repeat" description="PPR" evidence="5">
    <location>
        <begin position="635"/>
        <end position="665"/>
    </location>
</feature>
<feature type="domain" description="PROP1-like PPR" evidence="7">
    <location>
        <begin position="643"/>
        <end position="798"/>
    </location>
</feature>
<dbReference type="PROSITE" id="PS51375">
    <property type="entry name" value="PPR"/>
    <property type="match status" value="6"/>
</dbReference>
<feature type="repeat" description="PPR" evidence="5">
    <location>
        <begin position="520"/>
        <end position="550"/>
    </location>
</feature>
<dbReference type="Pfam" id="PF17177">
    <property type="entry name" value="PPR_long"/>
    <property type="match status" value="2"/>
</dbReference>
<organism evidence="8 9">
    <name type="scientific">Circinella minor</name>
    <dbReference type="NCBI Taxonomy" id="1195481"/>
    <lineage>
        <taxon>Eukaryota</taxon>
        <taxon>Fungi</taxon>
        <taxon>Fungi incertae sedis</taxon>
        <taxon>Mucoromycota</taxon>
        <taxon>Mucoromycotina</taxon>
        <taxon>Mucoromycetes</taxon>
        <taxon>Mucorales</taxon>
        <taxon>Lichtheimiaceae</taxon>
        <taxon>Circinella</taxon>
    </lineage>
</organism>
<dbReference type="Proteomes" id="UP000646827">
    <property type="component" value="Unassembled WGS sequence"/>
</dbReference>
<feature type="repeat" description="PPR" evidence="5">
    <location>
        <begin position="565"/>
        <end position="599"/>
    </location>
</feature>
<name>A0A8H7RZI8_9FUNG</name>
<gene>
    <name evidence="8" type="ORF">INT45_010614</name>
</gene>
<keyword evidence="9" id="KW-1185">Reference proteome</keyword>
<proteinExistence type="inferred from homology"/>
<feature type="repeat" description="PPR" evidence="5">
    <location>
        <begin position="669"/>
        <end position="703"/>
    </location>
</feature>
<dbReference type="Pfam" id="PF13041">
    <property type="entry name" value="PPR_2"/>
    <property type="match status" value="1"/>
</dbReference>
<evidence type="ECO:0000256" key="2">
    <source>
        <dbReference type="ARBA" id="ARBA00022737"/>
    </source>
</evidence>
<feature type="repeat" description="PPR" evidence="5">
    <location>
        <begin position="739"/>
        <end position="773"/>
    </location>
</feature>
<feature type="compositionally biased region" description="Polar residues" evidence="6">
    <location>
        <begin position="1055"/>
        <end position="1065"/>
    </location>
</feature>
<reference evidence="8 9" key="1">
    <citation type="submission" date="2020-12" db="EMBL/GenBank/DDBJ databases">
        <title>Metabolic potential, ecology and presence of endohyphal bacteria is reflected in genomic diversity of Mucoromycotina.</title>
        <authorList>
            <person name="Muszewska A."/>
            <person name="Okrasinska A."/>
            <person name="Steczkiewicz K."/>
            <person name="Drgas O."/>
            <person name="Orlowska M."/>
            <person name="Perlinska-Lenart U."/>
            <person name="Aleksandrzak-Piekarczyk T."/>
            <person name="Szatraj K."/>
            <person name="Zielenkiewicz U."/>
            <person name="Pilsyk S."/>
            <person name="Malc E."/>
            <person name="Mieczkowski P."/>
            <person name="Kruszewska J.S."/>
            <person name="Biernat P."/>
            <person name="Pawlowska J."/>
        </authorList>
    </citation>
    <scope>NUCLEOTIDE SEQUENCE [LARGE SCALE GENOMIC DNA]</scope>
    <source>
        <strain evidence="8 9">CBS 142.35</strain>
    </source>
</reference>